<dbReference type="PANTHER" id="PTHR47942:SF63">
    <property type="entry name" value="PENTATRICOPEPTIDE REPEAT-CONTAINING PROTEIN"/>
    <property type="match status" value="1"/>
</dbReference>
<name>A0AA39NLI5_ARMTA</name>
<keyword evidence="1" id="KW-0677">Repeat</keyword>
<dbReference type="Proteomes" id="UP001175211">
    <property type="component" value="Unassembled WGS sequence"/>
</dbReference>
<protein>
    <submittedName>
        <fullName evidence="3">Uncharacterized protein</fullName>
    </submittedName>
</protein>
<sequence length="921" mass="104738">MFFSVSNIFSTSYASYMRCNWLTSANVLNVVYRAVEQRSFSVYALRPSRTLSSRTFFRSATALSNVEIHPSPSPTYFPSYLDPSLSSPQLSRAASHAIRVSMQHADVSGAYHIFNSVRFSSLMANSSILNDPEMVGKYEPFRNIAIKLPRPVSPRLSAHTLLHALIRQRFFRKAYSVCSWMMANGIPIHVTTLEAVIKGYAASSAPKAWVKEQYIMLQAALKTPAVFNPGPAVTKDEFIISTLQILQSAREYKQKRTDRMFRALIGSCILHGEIILASLIFVGLVHDWEVKDALAEELDSLALDSNEETEKSRHLLTNYQHLRQVCSKPRSLSLQTIVSSINEKLSQRPVDDASKAEFDASLQALANLAVLLDLREYPFPDVAALIRALYRCPYSESKVWILDKDNKPTQVKAYDYFHSVLRRLLDDLPPQRSPRKEPSIHGAITPPENVPPLPSRIVTRRQLPMLDLHSCNALLHYSLTHRSSPKKADHVLNYMVEREKPLWPDIVTYNTLIRSGTRLKRSDITHAAMSILRNEEHLVSLGLSSDGVDAFLGPTLSYPVAPGSSRVSKARYRAQTESMTLRAPASTVAKVLDIVTLTSYLKHLSETKNYNGIIQLLSMIFPKLSTTDLFSPWEFRPVLLSKVAKELTQSYIRRGVEYGPVFFATMIEGLRRGGHTGLAERVWNLARWSERASFLPEMNSTNRPWRLHIHAYTAMVSCYAREANYVGSYPQVKGWGYDNETRKNTRMNRFGPRRDVGRRSAFAFYLSFCDESVNRDFMELAQKAIALGMEVDPKQIKEPKADARFFYAVLQALVPLELLPTSGVRFPWLRLLDEELELGLRPRYEACDSVHMDSLYRVATDMYAAGLQVAPGVQYFLRQKFDRQKGGFQIVRKTFSCHTEPEVRTESELQRMRRLNRHVDM</sequence>
<accession>A0AA39NLI5</accession>
<dbReference type="EMBL" id="JAUEPS010000002">
    <property type="protein sequence ID" value="KAK0467826.1"/>
    <property type="molecule type" value="Genomic_DNA"/>
</dbReference>
<feature type="region of interest" description="Disordered" evidence="2">
    <location>
        <begin position="428"/>
        <end position="455"/>
    </location>
</feature>
<keyword evidence="4" id="KW-1185">Reference proteome</keyword>
<gene>
    <name evidence="3" type="ORF">EV420DRAFT_1684480</name>
</gene>
<evidence type="ECO:0000313" key="4">
    <source>
        <dbReference type="Proteomes" id="UP001175211"/>
    </source>
</evidence>
<evidence type="ECO:0000313" key="3">
    <source>
        <dbReference type="EMBL" id="KAK0467826.1"/>
    </source>
</evidence>
<dbReference type="InterPro" id="IPR051222">
    <property type="entry name" value="PPR/CCM1_RNA-binding"/>
</dbReference>
<dbReference type="GeneID" id="85362809"/>
<dbReference type="AlphaFoldDB" id="A0AA39NLI5"/>
<evidence type="ECO:0000256" key="2">
    <source>
        <dbReference type="SAM" id="MobiDB-lite"/>
    </source>
</evidence>
<dbReference type="RefSeq" id="XP_060338101.1">
    <property type="nucleotide sequence ID" value="XM_060479261.1"/>
</dbReference>
<proteinExistence type="predicted"/>
<dbReference type="PANTHER" id="PTHR47942">
    <property type="entry name" value="TETRATRICOPEPTIDE REPEAT (TPR)-LIKE SUPERFAMILY PROTEIN-RELATED"/>
    <property type="match status" value="1"/>
</dbReference>
<organism evidence="3 4">
    <name type="scientific">Armillaria tabescens</name>
    <name type="common">Ringless honey mushroom</name>
    <name type="synonym">Agaricus tabescens</name>
    <dbReference type="NCBI Taxonomy" id="1929756"/>
    <lineage>
        <taxon>Eukaryota</taxon>
        <taxon>Fungi</taxon>
        <taxon>Dikarya</taxon>
        <taxon>Basidiomycota</taxon>
        <taxon>Agaricomycotina</taxon>
        <taxon>Agaricomycetes</taxon>
        <taxon>Agaricomycetidae</taxon>
        <taxon>Agaricales</taxon>
        <taxon>Marasmiineae</taxon>
        <taxon>Physalacriaceae</taxon>
        <taxon>Desarmillaria</taxon>
    </lineage>
</organism>
<comment type="caution">
    <text evidence="3">The sequence shown here is derived from an EMBL/GenBank/DDBJ whole genome shotgun (WGS) entry which is preliminary data.</text>
</comment>
<evidence type="ECO:0000256" key="1">
    <source>
        <dbReference type="ARBA" id="ARBA00022737"/>
    </source>
</evidence>
<reference evidence="3" key="1">
    <citation type="submission" date="2023-06" db="EMBL/GenBank/DDBJ databases">
        <authorList>
            <consortium name="Lawrence Berkeley National Laboratory"/>
            <person name="Ahrendt S."/>
            <person name="Sahu N."/>
            <person name="Indic B."/>
            <person name="Wong-Bajracharya J."/>
            <person name="Merenyi Z."/>
            <person name="Ke H.-M."/>
            <person name="Monk M."/>
            <person name="Kocsube S."/>
            <person name="Drula E."/>
            <person name="Lipzen A."/>
            <person name="Balint B."/>
            <person name="Henrissat B."/>
            <person name="Andreopoulos B."/>
            <person name="Martin F.M."/>
            <person name="Harder C.B."/>
            <person name="Rigling D."/>
            <person name="Ford K.L."/>
            <person name="Foster G.D."/>
            <person name="Pangilinan J."/>
            <person name="Papanicolaou A."/>
            <person name="Barry K."/>
            <person name="LaButti K."/>
            <person name="Viragh M."/>
            <person name="Koriabine M."/>
            <person name="Yan M."/>
            <person name="Riley R."/>
            <person name="Champramary S."/>
            <person name="Plett K.L."/>
            <person name="Tsai I.J."/>
            <person name="Slot J."/>
            <person name="Sipos G."/>
            <person name="Plett J."/>
            <person name="Nagy L.G."/>
            <person name="Grigoriev I.V."/>
        </authorList>
    </citation>
    <scope>NUCLEOTIDE SEQUENCE</scope>
    <source>
        <strain evidence="3">CCBAS 213</strain>
    </source>
</reference>